<keyword evidence="2" id="KW-1185">Reference proteome</keyword>
<dbReference type="KEGG" id="ptm:GSPATT00019186001"/>
<dbReference type="OMA" id="YSEYTQM"/>
<organism evidence="1 2">
    <name type="scientific">Paramecium tetraurelia</name>
    <dbReference type="NCBI Taxonomy" id="5888"/>
    <lineage>
        <taxon>Eukaryota</taxon>
        <taxon>Sar</taxon>
        <taxon>Alveolata</taxon>
        <taxon>Ciliophora</taxon>
        <taxon>Intramacronucleata</taxon>
        <taxon>Oligohymenophorea</taxon>
        <taxon>Peniculida</taxon>
        <taxon>Parameciidae</taxon>
        <taxon>Paramecium</taxon>
    </lineage>
</organism>
<reference evidence="1 2" key="1">
    <citation type="journal article" date="2006" name="Nature">
        <title>Global trends of whole-genome duplications revealed by the ciliate Paramecium tetraurelia.</title>
        <authorList>
            <consortium name="Genoscope"/>
            <person name="Aury J.-M."/>
            <person name="Jaillon O."/>
            <person name="Duret L."/>
            <person name="Noel B."/>
            <person name="Jubin C."/>
            <person name="Porcel B.M."/>
            <person name="Segurens B."/>
            <person name="Daubin V."/>
            <person name="Anthouard V."/>
            <person name="Aiach N."/>
            <person name="Arnaiz O."/>
            <person name="Billaut A."/>
            <person name="Beisson J."/>
            <person name="Blanc I."/>
            <person name="Bouhouche K."/>
            <person name="Camara F."/>
            <person name="Duharcourt S."/>
            <person name="Guigo R."/>
            <person name="Gogendeau D."/>
            <person name="Katinka M."/>
            <person name="Keller A.-M."/>
            <person name="Kissmehl R."/>
            <person name="Klotz C."/>
            <person name="Koll F."/>
            <person name="Le Moue A."/>
            <person name="Lepere C."/>
            <person name="Malinsky S."/>
            <person name="Nowacki M."/>
            <person name="Nowak J.K."/>
            <person name="Plattner H."/>
            <person name="Poulain J."/>
            <person name="Ruiz F."/>
            <person name="Serrano V."/>
            <person name="Zagulski M."/>
            <person name="Dessen P."/>
            <person name="Betermier M."/>
            <person name="Weissenbach J."/>
            <person name="Scarpelli C."/>
            <person name="Schachter V."/>
            <person name="Sperling L."/>
            <person name="Meyer E."/>
            <person name="Cohen J."/>
            <person name="Wincker P."/>
        </authorList>
    </citation>
    <scope>NUCLEOTIDE SEQUENCE [LARGE SCALE GENOMIC DNA]</scope>
    <source>
        <strain evidence="1 2">Stock d4-2</strain>
    </source>
</reference>
<dbReference type="Proteomes" id="UP000000600">
    <property type="component" value="Unassembled WGS sequence"/>
</dbReference>
<protein>
    <submittedName>
        <fullName evidence="1">Uncharacterized protein</fullName>
    </submittedName>
</protein>
<dbReference type="HOGENOM" id="CLU_1819585_0_0_1"/>
<dbReference type="EMBL" id="CT868529">
    <property type="protein sequence ID" value="CAK85004.1"/>
    <property type="molecule type" value="Genomic_DNA"/>
</dbReference>
<proteinExistence type="predicted"/>
<dbReference type="RefSeq" id="XP_001452401.1">
    <property type="nucleotide sequence ID" value="XM_001452364.1"/>
</dbReference>
<accession>A0DPN7</accession>
<dbReference type="AlphaFoldDB" id="A0DPN7"/>
<name>A0DPN7_PARTE</name>
<sequence length="142" mass="16655">MIENDLENMKIMLNNDNPMPISTLQYVLLPKCKDEIFTRKNNQNYIKSYLSQGVNPKNIVPTNLEDGIWVGLPNQTQNQFTKSILKDAQKYTEQLNYTINRYSEYTQMNSIIKSCNTSRKGTKRVTFENSETLPEKYYQPKQ</sequence>
<dbReference type="InParanoid" id="A0DPN7"/>
<dbReference type="GeneID" id="5038186"/>
<gene>
    <name evidence="1" type="ORF">GSPATT00019186001</name>
</gene>
<dbReference type="OrthoDB" id="300168at2759"/>
<evidence type="ECO:0000313" key="1">
    <source>
        <dbReference type="EMBL" id="CAK85004.1"/>
    </source>
</evidence>
<evidence type="ECO:0000313" key="2">
    <source>
        <dbReference type="Proteomes" id="UP000000600"/>
    </source>
</evidence>